<dbReference type="Proteomes" id="UP000617355">
    <property type="component" value="Unassembled WGS sequence"/>
</dbReference>
<comment type="caution">
    <text evidence="1">The sequence shown here is derived from an EMBL/GenBank/DDBJ whole genome shotgun (WGS) entry which is preliminary data.</text>
</comment>
<dbReference type="EMBL" id="BMGI01000005">
    <property type="protein sequence ID" value="GGD43048.1"/>
    <property type="molecule type" value="Genomic_DNA"/>
</dbReference>
<dbReference type="Pfam" id="PF12096">
    <property type="entry name" value="DUF3572"/>
    <property type="match status" value="1"/>
</dbReference>
<name>A0ABQ1QRV2_9RHOB</name>
<dbReference type="InterPro" id="IPR021955">
    <property type="entry name" value="DUF3572"/>
</dbReference>
<evidence type="ECO:0008006" key="3">
    <source>
        <dbReference type="Google" id="ProtNLM"/>
    </source>
</evidence>
<evidence type="ECO:0000313" key="2">
    <source>
        <dbReference type="Proteomes" id="UP000617355"/>
    </source>
</evidence>
<gene>
    <name evidence="1" type="ORF">GCM10011358_28580</name>
</gene>
<protein>
    <recommendedName>
        <fullName evidence="3">DUF3572 family protein</fullName>
    </recommendedName>
</protein>
<sequence>MTPDFAETVALRALAWLAANDELLPVFLGASGASEDDLREGARDPAFLAALLDFLTMDDAWVTAFCDSAGLDYQAPMAARAALPGGANVHWT</sequence>
<accession>A0ABQ1QRV2</accession>
<reference evidence="2" key="1">
    <citation type="journal article" date="2019" name="Int. J. Syst. Evol. Microbiol.">
        <title>The Global Catalogue of Microorganisms (GCM) 10K type strain sequencing project: providing services to taxonomists for standard genome sequencing and annotation.</title>
        <authorList>
            <consortium name="The Broad Institute Genomics Platform"/>
            <consortium name="The Broad Institute Genome Sequencing Center for Infectious Disease"/>
            <person name="Wu L."/>
            <person name="Ma J."/>
        </authorList>
    </citation>
    <scope>NUCLEOTIDE SEQUENCE [LARGE SCALE GENOMIC DNA]</scope>
    <source>
        <strain evidence="2">CGMCC 1.12922</strain>
    </source>
</reference>
<keyword evidence="2" id="KW-1185">Reference proteome</keyword>
<organism evidence="1 2">
    <name type="scientific">Sinisalibacter lacisalsi</name>
    <dbReference type="NCBI Taxonomy" id="1526570"/>
    <lineage>
        <taxon>Bacteria</taxon>
        <taxon>Pseudomonadati</taxon>
        <taxon>Pseudomonadota</taxon>
        <taxon>Alphaproteobacteria</taxon>
        <taxon>Rhodobacterales</taxon>
        <taxon>Roseobacteraceae</taxon>
        <taxon>Sinisalibacter</taxon>
    </lineage>
</organism>
<evidence type="ECO:0000313" key="1">
    <source>
        <dbReference type="EMBL" id="GGD43048.1"/>
    </source>
</evidence>
<proteinExistence type="predicted"/>